<dbReference type="AlphaFoldDB" id="A6HB39"/>
<gene>
    <name evidence="1" type="primary">Sh3yl1_predicted</name>
    <name evidence="1" type="ORF">rCG_61682</name>
</gene>
<proteinExistence type="predicted"/>
<reference evidence="2" key="1">
    <citation type="submission" date="2005-09" db="EMBL/GenBank/DDBJ databases">
        <authorList>
            <person name="Mural R.J."/>
            <person name="Li P.W."/>
            <person name="Adams M.D."/>
            <person name="Amanatides P.G."/>
            <person name="Baden-Tillson H."/>
            <person name="Barnstead M."/>
            <person name="Chin S.H."/>
            <person name="Dew I."/>
            <person name="Evans C.A."/>
            <person name="Ferriera S."/>
            <person name="Flanigan M."/>
            <person name="Fosler C."/>
            <person name="Glodek A."/>
            <person name="Gu Z."/>
            <person name="Holt R.A."/>
            <person name="Jennings D."/>
            <person name="Kraft C.L."/>
            <person name="Lu F."/>
            <person name="Nguyen T."/>
            <person name="Nusskern D.R."/>
            <person name="Pfannkoch C.M."/>
            <person name="Sitter C."/>
            <person name="Sutton G.G."/>
            <person name="Venter J.C."/>
            <person name="Wang Z."/>
            <person name="Woodage T."/>
            <person name="Zheng X.H."/>
            <person name="Zhong F."/>
        </authorList>
    </citation>
    <scope>NUCLEOTIDE SEQUENCE [LARGE SCALE GENOMIC DNA]</scope>
    <source>
        <strain>BN</strain>
        <strain evidence="2">Sprague-Dawley</strain>
    </source>
</reference>
<sequence length="22" mass="2617">MFLSSCKIFSLHINKWLNQHVA</sequence>
<protein>
    <submittedName>
        <fullName evidence="1">Sh3 domain YSC-like 1 (Predicted), isoform CRA_b</fullName>
    </submittedName>
</protein>
<evidence type="ECO:0000313" key="1">
    <source>
        <dbReference type="EMBL" id="EDM03244.1"/>
    </source>
</evidence>
<dbReference type="Proteomes" id="UP000234681">
    <property type="component" value="Chromosome 6"/>
</dbReference>
<name>A6HB39_RAT</name>
<evidence type="ECO:0000313" key="2">
    <source>
        <dbReference type="Proteomes" id="UP000234681"/>
    </source>
</evidence>
<dbReference type="EMBL" id="CH473947">
    <property type="protein sequence ID" value="EDM03244.1"/>
    <property type="molecule type" value="Genomic_DNA"/>
</dbReference>
<feature type="non-terminal residue" evidence="1">
    <location>
        <position position="22"/>
    </location>
</feature>
<accession>A6HB39</accession>
<organism evidence="1 2">
    <name type="scientific">Rattus norvegicus</name>
    <name type="common">Rat</name>
    <dbReference type="NCBI Taxonomy" id="10116"/>
    <lineage>
        <taxon>Eukaryota</taxon>
        <taxon>Metazoa</taxon>
        <taxon>Chordata</taxon>
        <taxon>Craniata</taxon>
        <taxon>Vertebrata</taxon>
        <taxon>Euteleostomi</taxon>
        <taxon>Mammalia</taxon>
        <taxon>Eutheria</taxon>
        <taxon>Euarchontoglires</taxon>
        <taxon>Glires</taxon>
        <taxon>Rodentia</taxon>
        <taxon>Myomorpha</taxon>
        <taxon>Muroidea</taxon>
        <taxon>Muridae</taxon>
        <taxon>Murinae</taxon>
        <taxon>Rattus</taxon>
    </lineage>
</organism>